<dbReference type="AlphaFoldDB" id="A0A1W1CJ34"/>
<accession>A0A1W1CJ34</accession>
<evidence type="ECO:0000313" key="1">
    <source>
        <dbReference type="EMBL" id="SFV65745.1"/>
    </source>
</evidence>
<organism evidence="1">
    <name type="scientific">hydrothermal vent metagenome</name>
    <dbReference type="NCBI Taxonomy" id="652676"/>
    <lineage>
        <taxon>unclassified sequences</taxon>
        <taxon>metagenomes</taxon>
        <taxon>ecological metagenomes</taxon>
    </lineage>
</organism>
<gene>
    <name evidence="1" type="ORF">MNB_SM-6-577</name>
</gene>
<protein>
    <submittedName>
        <fullName evidence="1">Hypothetical radical SAM family enzyme in heat shock gene cluster, similarity with CPO of BS HemN-type</fullName>
    </submittedName>
</protein>
<proteinExistence type="predicted"/>
<sequence>MGKKDHERFYPSPDIDTYIANPLNIRTEELTQEDIRLEKIFLGFRSCVGVTTDILNDEEKIKALILVKEKKLFQKGTMLYNPNYLLADEVTLFLTS</sequence>
<reference evidence="1" key="1">
    <citation type="submission" date="2016-10" db="EMBL/GenBank/DDBJ databases">
        <authorList>
            <person name="de Groot N.N."/>
        </authorList>
    </citation>
    <scope>NUCLEOTIDE SEQUENCE</scope>
</reference>
<keyword evidence="1" id="KW-0346">Stress response</keyword>
<name>A0A1W1CJ34_9ZZZZ</name>
<dbReference type="EMBL" id="FPHK01000095">
    <property type="protein sequence ID" value="SFV65745.1"/>
    <property type="molecule type" value="Genomic_DNA"/>
</dbReference>